<proteinExistence type="predicted"/>
<name>A0A1I1IN42_9CLOT</name>
<dbReference type="RefSeq" id="WP_090088629.1">
    <property type="nucleotide sequence ID" value="NZ_FOMG01000003.1"/>
</dbReference>
<reference evidence="1 2" key="1">
    <citation type="submission" date="2016-10" db="EMBL/GenBank/DDBJ databases">
        <authorList>
            <person name="de Groot N.N."/>
        </authorList>
    </citation>
    <scope>NUCLEOTIDE SEQUENCE [LARGE SCALE GENOMIC DNA]</scope>
    <source>
        <strain evidence="1 2">DSM 12992</strain>
    </source>
</reference>
<accession>A0A1I1IN42</accession>
<gene>
    <name evidence="1" type="ORF">SAMN05421842_10319</name>
</gene>
<sequence>MDIKKELIEGIIQELVKFLCEDKSFTIEKSMNMIYNSLVFDKLYDTETGLYKESASYVYELLIDELNEGKLIQKEQ</sequence>
<keyword evidence="2" id="KW-1185">Reference proteome</keyword>
<organism evidence="1 2">
    <name type="scientific">Clostridium uliginosum</name>
    <dbReference type="NCBI Taxonomy" id="119641"/>
    <lineage>
        <taxon>Bacteria</taxon>
        <taxon>Bacillati</taxon>
        <taxon>Bacillota</taxon>
        <taxon>Clostridia</taxon>
        <taxon>Eubacteriales</taxon>
        <taxon>Clostridiaceae</taxon>
        <taxon>Clostridium</taxon>
    </lineage>
</organism>
<dbReference type="EMBL" id="FOMG01000003">
    <property type="protein sequence ID" value="SFC37709.1"/>
    <property type="molecule type" value="Genomic_DNA"/>
</dbReference>
<evidence type="ECO:0000313" key="2">
    <source>
        <dbReference type="Proteomes" id="UP000199263"/>
    </source>
</evidence>
<dbReference type="AlphaFoldDB" id="A0A1I1IN42"/>
<dbReference type="OrthoDB" id="9802756at2"/>
<protein>
    <submittedName>
        <fullName evidence="1">Uncharacterized protein</fullName>
    </submittedName>
</protein>
<dbReference type="Proteomes" id="UP000199263">
    <property type="component" value="Unassembled WGS sequence"/>
</dbReference>
<dbReference type="STRING" id="119641.SAMN05421842_10319"/>
<evidence type="ECO:0000313" key="1">
    <source>
        <dbReference type="EMBL" id="SFC37709.1"/>
    </source>
</evidence>